<reference evidence="1 2" key="1">
    <citation type="submission" date="2021-06" db="EMBL/GenBank/DDBJ databases">
        <title>Caerostris extrusa draft genome.</title>
        <authorList>
            <person name="Kono N."/>
            <person name="Arakawa K."/>
        </authorList>
    </citation>
    <scope>NUCLEOTIDE SEQUENCE [LARGE SCALE GENOMIC DNA]</scope>
</reference>
<accession>A0AAV4N144</accession>
<proteinExistence type="predicted"/>
<name>A0AAV4N144_CAEEX</name>
<organism evidence="1 2">
    <name type="scientific">Caerostris extrusa</name>
    <name type="common">Bark spider</name>
    <name type="synonym">Caerostris bankana</name>
    <dbReference type="NCBI Taxonomy" id="172846"/>
    <lineage>
        <taxon>Eukaryota</taxon>
        <taxon>Metazoa</taxon>
        <taxon>Ecdysozoa</taxon>
        <taxon>Arthropoda</taxon>
        <taxon>Chelicerata</taxon>
        <taxon>Arachnida</taxon>
        <taxon>Araneae</taxon>
        <taxon>Araneomorphae</taxon>
        <taxon>Entelegynae</taxon>
        <taxon>Araneoidea</taxon>
        <taxon>Araneidae</taxon>
        <taxon>Caerostris</taxon>
    </lineage>
</organism>
<keyword evidence="2" id="KW-1185">Reference proteome</keyword>
<sequence>MLARLINGRRPPLAHLFKDAPPRRDEIFPADCFLNQISGGLSAQDWSATEHSISGGIMVQNIGYLKIMVPQGF</sequence>
<evidence type="ECO:0000313" key="2">
    <source>
        <dbReference type="Proteomes" id="UP001054945"/>
    </source>
</evidence>
<dbReference type="AlphaFoldDB" id="A0AAV4N144"/>
<gene>
    <name evidence="1" type="ORF">CEXT_48501</name>
</gene>
<comment type="caution">
    <text evidence="1">The sequence shown here is derived from an EMBL/GenBank/DDBJ whole genome shotgun (WGS) entry which is preliminary data.</text>
</comment>
<evidence type="ECO:0000313" key="1">
    <source>
        <dbReference type="EMBL" id="GIX78361.1"/>
    </source>
</evidence>
<dbReference type="EMBL" id="BPLR01002834">
    <property type="protein sequence ID" value="GIX78361.1"/>
    <property type="molecule type" value="Genomic_DNA"/>
</dbReference>
<dbReference type="Proteomes" id="UP001054945">
    <property type="component" value="Unassembled WGS sequence"/>
</dbReference>
<protein>
    <submittedName>
        <fullName evidence="1">Uncharacterized protein</fullName>
    </submittedName>
</protein>